<comment type="caution">
    <text evidence="1">The sequence shown here is derived from an EMBL/GenBank/DDBJ whole genome shotgun (WGS) entry which is preliminary data.</text>
</comment>
<reference evidence="1" key="1">
    <citation type="submission" date="2019-08" db="EMBL/GenBank/DDBJ databases">
        <authorList>
            <person name="Kucharzyk K."/>
            <person name="Murdoch R.W."/>
            <person name="Higgins S."/>
            <person name="Loffler F."/>
        </authorList>
    </citation>
    <scope>NUCLEOTIDE SEQUENCE</scope>
</reference>
<gene>
    <name evidence="1" type="ORF">SDC9_133721</name>
</gene>
<proteinExistence type="predicted"/>
<name>A0A645DBE8_9ZZZZ</name>
<dbReference type="EMBL" id="VSSQ01034620">
    <property type="protein sequence ID" value="MPM86631.1"/>
    <property type="molecule type" value="Genomic_DNA"/>
</dbReference>
<protein>
    <submittedName>
        <fullName evidence="1">Uncharacterized protein</fullName>
    </submittedName>
</protein>
<accession>A0A645DBE8</accession>
<sequence>MAFPKHLIKIFRRKFTVIWIVIVFFITKRKAHRNDCNIKPVNQRRRQISGGFGYNTKLIHQRHPLPNIIHIYYGTFIAANVQSIIFIITSEFI</sequence>
<dbReference type="AlphaFoldDB" id="A0A645DBE8"/>
<evidence type="ECO:0000313" key="1">
    <source>
        <dbReference type="EMBL" id="MPM86631.1"/>
    </source>
</evidence>
<organism evidence="1">
    <name type="scientific">bioreactor metagenome</name>
    <dbReference type="NCBI Taxonomy" id="1076179"/>
    <lineage>
        <taxon>unclassified sequences</taxon>
        <taxon>metagenomes</taxon>
        <taxon>ecological metagenomes</taxon>
    </lineage>
</organism>